<evidence type="ECO:0000256" key="3">
    <source>
        <dbReference type="SAM" id="SignalP"/>
    </source>
</evidence>
<name>A0ABU0EI37_9CELL</name>
<evidence type="ECO:0000313" key="4">
    <source>
        <dbReference type="EMBL" id="MDQ0374943.1"/>
    </source>
</evidence>
<feature type="signal peptide" evidence="3">
    <location>
        <begin position="1"/>
        <end position="27"/>
    </location>
</feature>
<keyword evidence="2" id="KW-0812">Transmembrane</keyword>
<organism evidence="4 5">
    <name type="scientific">Cellulomonas humilata</name>
    <dbReference type="NCBI Taxonomy" id="144055"/>
    <lineage>
        <taxon>Bacteria</taxon>
        <taxon>Bacillati</taxon>
        <taxon>Actinomycetota</taxon>
        <taxon>Actinomycetes</taxon>
        <taxon>Micrococcales</taxon>
        <taxon>Cellulomonadaceae</taxon>
        <taxon>Cellulomonas</taxon>
    </lineage>
</organism>
<comment type="caution">
    <text evidence="4">The sequence shown here is derived from an EMBL/GenBank/DDBJ whole genome shotgun (WGS) entry which is preliminary data.</text>
</comment>
<protein>
    <recommendedName>
        <fullName evidence="6">Gram-positive cocci surface proteins LPxTG domain-containing protein</fullName>
    </recommendedName>
</protein>
<evidence type="ECO:0000256" key="1">
    <source>
        <dbReference type="SAM" id="MobiDB-lite"/>
    </source>
</evidence>
<feature type="chain" id="PRO_5046628083" description="Gram-positive cocci surface proteins LPxTG domain-containing protein" evidence="3">
    <location>
        <begin position="28"/>
        <end position="556"/>
    </location>
</feature>
<proteinExistence type="predicted"/>
<dbReference type="RefSeq" id="WP_307493767.1">
    <property type="nucleotide sequence ID" value="NZ_JAUSVB010000005.1"/>
</dbReference>
<keyword evidence="2" id="KW-1133">Transmembrane helix</keyword>
<feature type="compositionally biased region" description="Low complexity" evidence="1">
    <location>
        <begin position="81"/>
        <end position="91"/>
    </location>
</feature>
<keyword evidence="5" id="KW-1185">Reference proteome</keyword>
<keyword evidence="2" id="KW-0472">Membrane</keyword>
<keyword evidence="3" id="KW-0732">Signal</keyword>
<feature type="compositionally biased region" description="Acidic residues" evidence="1">
    <location>
        <begin position="58"/>
        <end position="80"/>
    </location>
</feature>
<evidence type="ECO:0008006" key="6">
    <source>
        <dbReference type="Google" id="ProtNLM"/>
    </source>
</evidence>
<gene>
    <name evidence="4" type="ORF">J2X26_003273</name>
</gene>
<dbReference type="EMBL" id="JAUSVB010000005">
    <property type="protein sequence ID" value="MDQ0374943.1"/>
    <property type="molecule type" value="Genomic_DNA"/>
</dbReference>
<dbReference type="SUPFAM" id="SSF53474">
    <property type="entry name" value="alpha/beta-Hydrolases"/>
    <property type="match status" value="1"/>
</dbReference>
<sequence>MKRTRYRIGAIATSAVLLSAVAVPAMADDHLEVSNGTAQDIVAIDDIETPGEVIAIDPDADDAPVDQESTDEESTDEESTEVAPEAGPAEEPSTDDASVIVEETPADVVVPVEPVVTEPVAGAAPLAVTTVHSTDKSAAGWTMTDRTFGHHEYVTNGLHVWTEAGTGNPGLTQSKAAGYVPADFPLTDAATTTIEFASFSGVRPSAQLVVDRDADGAADGILVYEPWAYADGMWWTSAAGFGVTPGMGYASYGSIDAYSAANPGARVMAVGYSLGSGVIGDAIIEQIVVGGATYTFGLAPVVVTPPVVTTVHSTDKNAAGWGMQNRTFGHHEYVENGLHVWTETGTDNPGLTQSKAAGYVAASFPLTDAATTSIEFSSYSGVRPSVQLAVDRDGNGTWDGYLVYEPWAYGEGNWWTSKTGFGVPAGAGYESLGTIAAFSAANPNAKVIGVGYSLGSGVIGDAVIEQIVVGGATYTFGLEPTVVTPPVPATPVPGAPVAPAVPAAPVAAAPVEPVSTVVPTATEGTLAATGSQAGLLALLGAMVVAAGVGLRRFARR</sequence>
<accession>A0ABU0EI37</accession>
<dbReference type="InterPro" id="IPR029058">
    <property type="entry name" value="AB_hydrolase_fold"/>
</dbReference>
<feature type="transmembrane region" description="Helical" evidence="2">
    <location>
        <begin position="533"/>
        <end position="550"/>
    </location>
</feature>
<feature type="region of interest" description="Disordered" evidence="1">
    <location>
        <begin position="56"/>
        <end position="95"/>
    </location>
</feature>
<evidence type="ECO:0000313" key="5">
    <source>
        <dbReference type="Proteomes" id="UP001239626"/>
    </source>
</evidence>
<dbReference type="Proteomes" id="UP001239626">
    <property type="component" value="Unassembled WGS sequence"/>
</dbReference>
<reference evidence="4 5" key="1">
    <citation type="submission" date="2023-07" db="EMBL/GenBank/DDBJ databases">
        <title>Sorghum-associated microbial communities from plants grown in Nebraska, USA.</title>
        <authorList>
            <person name="Schachtman D."/>
        </authorList>
    </citation>
    <scope>NUCLEOTIDE SEQUENCE [LARGE SCALE GENOMIC DNA]</scope>
    <source>
        <strain evidence="4 5">BE332</strain>
    </source>
</reference>
<evidence type="ECO:0000256" key="2">
    <source>
        <dbReference type="SAM" id="Phobius"/>
    </source>
</evidence>